<gene>
    <name evidence="1" type="ORF">CHI12_01885</name>
</gene>
<dbReference type="Proteomes" id="UP000216475">
    <property type="component" value="Unassembled WGS sequence"/>
</dbReference>
<accession>A0A268HGU9</accession>
<sequence length="71" mass="7919">MRGKGDRPSEDTRSGGQIPLHLFDAPAFELLLLPLKFRQPSIGRCDDLEQLCDRMLMLCELGMGDSVDSII</sequence>
<proteinExistence type="predicted"/>
<comment type="caution">
    <text evidence="1">The sequence shown here is derived from an EMBL/GenBank/DDBJ whole genome shotgun (WGS) entry which is preliminary data.</text>
</comment>
<name>A0A268HGU9_9BACI</name>
<protein>
    <submittedName>
        <fullName evidence="1">Uncharacterized protein</fullName>
    </submittedName>
</protein>
<evidence type="ECO:0000313" key="2">
    <source>
        <dbReference type="Proteomes" id="UP000216475"/>
    </source>
</evidence>
<evidence type="ECO:0000313" key="1">
    <source>
        <dbReference type="EMBL" id="PAE09070.1"/>
    </source>
</evidence>
<reference evidence="1 2" key="1">
    <citation type="submission" date="2017-07" db="EMBL/GenBank/DDBJ databases">
        <title>Isolation and whole genome analysis of endospore-forming bacteria from heroin.</title>
        <authorList>
            <person name="Kalinowski J."/>
            <person name="Ahrens B."/>
            <person name="Al-Dilaimi A."/>
            <person name="Winkler A."/>
            <person name="Wibberg D."/>
            <person name="Schleenbecker U."/>
            <person name="Ruckert C."/>
            <person name="Wolfel R."/>
            <person name="Grass G."/>
        </authorList>
    </citation>
    <scope>NUCLEOTIDE SEQUENCE [LARGE SCALE GENOMIC DNA]</scope>
    <source>
        <strain evidence="1 2">7509</strain>
    </source>
</reference>
<organism evidence="1 2">
    <name type="scientific">Terribacillus saccharophilus</name>
    <dbReference type="NCBI Taxonomy" id="361277"/>
    <lineage>
        <taxon>Bacteria</taxon>
        <taxon>Bacillati</taxon>
        <taxon>Bacillota</taxon>
        <taxon>Bacilli</taxon>
        <taxon>Bacillales</taxon>
        <taxon>Bacillaceae</taxon>
        <taxon>Terribacillus</taxon>
    </lineage>
</organism>
<dbReference type="AlphaFoldDB" id="A0A268HGU9"/>
<dbReference type="EMBL" id="NPBH01000010">
    <property type="protein sequence ID" value="PAE09070.1"/>
    <property type="molecule type" value="Genomic_DNA"/>
</dbReference>